<evidence type="ECO:0000256" key="1">
    <source>
        <dbReference type="SAM" id="Coils"/>
    </source>
</evidence>
<evidence type="ECO:0000313" key="3">
    <source>
        <dbReference type="Proteomes" id="UP001530400"/>
    </source>
</evidence>
<feature type="coiled-coil region" evidence="1">
    <location>
        <begin position="136"/>
        <end position="241"/>
    </location>
</feature>
<keyword evidence="3" id="KW-1185">Reference proteome</keyword>
<name>A0ABD3QK62_9STRA</name>
<sequence length="277" mass="32010">MEVNTRAIFCLAGNTALNGTRRRESSNHHNRVHFDLINRSVKTDPYLIMTEATTTEVSLDDSDDRSLGFDDEEASGIFVGAATDQMNDDAQEPVLDHKRHDLYKQIKKYFRKEDFRKEETPGGFKVYVETKKAKLERSISRECTKLEENVKRVQQSISDTKAVQKRLREDFEKSKSRRLVDFEKEMKRLRDLYDAEGERLNQKLIEDLDKNGAVDEKERELSDIEQQLNETKEYLDDLRNMNLGTTEQHTMIISGPNKLTDEQIGSLRDAGATVTVN</sequence>
<comment type="caution">
    <text evidence="2">The sequence shown here is derived from an EMBL/GenBank/DDBJ whole genome shotgun (WGS) entry which is preliminary data.</text>
</comment>
<dbReference type="AlphaFoldDB" id="A0ABD3QK62"/>
<dbReference type="EMBL" id="JALLPJ020000229">
    <property type="protein sequence ID" value="KAL3798135.1"/>
    <property type="molecule type" value="Genomic_DNA"/>
</dbReference>
<protein>
    <submittedName>
        <fullName evidence="2">Uncharacterized protein</fullName>
    </submittedName>
</protein>
<keyword evidence="1" id="KW-0175">Coiled coil</keyword>
<accession>A0ABD3QK62</accession>
<organism evidence="2 3">
    <name type="scientific">Cyclotella atomus</name>
    <dbReference type="NCBI Taxonomy" id="382360"/>
    <lineage>
        <taxon>Eukaryota</taxon>
        <taxon>Sar</taxon>
        <taxon>Stramenopiles</taxon>
        <taxon>Ochrophyta</taxon>
        <taxon>Bacillariophyta</taxon>
        <taxon>Coscinodiscophyceae</taxon>
        <taxon>Thalassiosirophycidae</taxon>
        <taxon>Stephanodiscales</taxon>
        <taxon>Stephanodiscaceae</taxon>
        <taxon>Cyclotella</taxon>
    </lineage>
</organism>
<gene>
    <name evidence="2" type="ORF">ACHAWO_006876</name>
</gene>
<reference evidence="2 3" key="1">
    <citation type="submission" date="2024-10" db="EMBL/GenBank/DDBJ databases">
        <title>Updated reference genomes for cyclostephanoid diatoms.</title>
        <authorList>
            <person name="Roberts W.R."/>
            <person name="Alverson A.J."/>
        </authorList>
    </citation>
    <scope>NUCLEOTIDE SEQUENCE [LARGE SCALE GENOMIC DNA]</scope>
    <source>
        <strain evidence="2 3">AJA010-31</strain>
    </source>
</reference>
<proteinExistence type="predicted"/>
<evidence type="ECO:0000313" key="2">
    <source>
        <dbReference type="EMBL" id="KAL3798135.1"/>
    </source>
</evidence>
<dbReference type="Proteomes" id="UP001530400">
    <property type="component" value="Unassembled WGS sequence"/>
</dbReference>